<dbReference type="EMBL" id="MH576964">
    <property type="protein sequence ID" value="AXH66592.1"/>
    <property type="molecule type" value="Genomic_DNA"/>
</dbReference>
<accession>A0A345M7X1</accession>
<evidence type="ECO:0000313" key="1">
    <source>
        <dbReference type="EMBL" id="AXH66592.1"/>
    </source>
</evidence>
<name>A0A345M7X1_9CAUD</name>
<gene>
    <name evidence="1" type="primary">84</name>
    <name evidence="1" type="ORF">SEA_STARBOW_84</name>
</gene>
<proteinExistence type="predicted"/>
<protein>
    <submittedName>
        <fullName evidence="1">Uncharacterized protein</fullName>
    </submittedName>
</protein>
<evidence type="ECO:0000313" key="2">
    <source>
        <dbReference type="Proteomes" id="UP000259040"/>
    </source>
</evidence>
<sequence length="65" mass="7163">MHNPFEENPAQEKPIQPGILIDGSFSCMTCGEVVDEAEYLPVDKILGWLCSEGHKSLIENFNLGA</sequence>
<organism evidence="1 2">
    <name type="scientific">Streptomyces phage Starbow</name>
    <dbReference type="NCBI Taxonomy" id="2283266"/>
    <lineage>
        <taxon>Viruses</taxon>
        <taxon>Duplodnaviria</taxon>
        <taxon>Heunggongvirae</taxon>
        <taxon>Uroviricota</taxon>
        <taxon>Caudoviricetes</taxon>
        <taxon>Stanwilliamsviridae</taxon>
        <taxon>Boydwoodruffvirinae</taxon>
        <taxon>Karimacvirus</taxon>
        <taxon>Karimacvirus karimac</taxon>
        <taxon>Streptomyces virus Karimac</taxon>
    </lineage>
</organism>
<dbReference type="Proteomes" id="UP000259040">
    <property type="component" value="Segment"/>
</dbReference>
<reference evidence="1 2" key="1">
    <citation type="submission" date="2018-07" db="EMBL/GenBank/DDBJ databases">
        <authorList>
            <person name="Boyd E.M."/>
            <person name="Barkley D.B."/>
            <person name="Naeem H."/>
            <person name="Vanhorne R."/>
            <person name="Nayek S."/>
            <person name="Layton S.R."/>
            <person name="Hughes L.E."/>
            <person name="Garlena R.A."/>
            <person name="Russell D.A."/>
            <person name="Pope W.H."/>
            <person name="Jacobs-Sera D."/>
            <person name="Hatfull G.F."/>
        </authorList>
    </citation>
    <scope>NUCLEOTIDE SEQUENCE [LARGE SCALE GENOMIC DNA]</scope>
</reference>